<accession>A0A6A1VB43</accession>
<dbReference type="Proteomes" id="UP000516437">
    <property type="component" value="Chromosome 6"/>
</dbReference>
<reference evidence="2 3" key="1">
    <citation type="journal article" date="2019" name="Plant Biotechnol. J.">
        <title>The red bayberry genome and genetic basis of sex determination.</title>
        <authorList>
            <person name="Jia H.M."/>
            <person name="Jia H.J."/>
            <person name="Cai Q.L."/>
            <person name="Wang Y."/>
            <person name="Zhao H.B."/>
            <person name="Yang W.F."/>
            <person name="Wang G.Y."/>
            <person name="Li Y.H."/>
            <person name="Zhan D.L."/>
            <person name="Shen Y.T."/>
            <person name="Niu Q.F."/>
            <person name="Chang L."/>
            <person name="Qiu J."/>
            <person name="Zhao L."/>
            <person name="Xie H.B."/>
            <person name="Fu W.Y."/>
            <person name="Jin J."/>
            <person name="Li X.W."/>
            <person name="Jiao Y."/>
            <person name="Zhou C.C."/>
            <person name="Tu T."/>
            <person name="Chai C.Y."/>
            <person name="Gao J.L."/>
            <person name="Fan L.J."/>
            <person name="van de Weg E."/>
            <person name="Wang J.Y."/>
            <person name="Gao Z.S."/>
        </authorList>
    </citation>
    <scope>NUCLEOTIDE SEQUENCE [LARGE SCALE GENOMIC DNA]</scope>
    <source>
        <tissue evidence="2">Leaves</tissue>
    </source>
</reference>
<comment type="caution">
    <text evidence="2">The sequence shown here is derived from an EMBL/GenBank/DDBJ whole genome shotgun (WGS) entry which is preliminary data.</text>
</comment>
<sequence>MLVGCYLFAGKVTKPKIKVLEDEETDPEELSDVEEEEIEPISTEVKEAGLDSKIKEEDKLLEKSLAK</sequence>
<feature type="compositionally biased region" description="Acidic residues" evidence="1">
    <location>
        <begin position="22"/>
        <end position="39"/>
    </location>
</feature>
<gene>
    <name evidence="2" type="ORF">CJ030_MR6G000177</name>
</gene>
<feature type="region of interest" description="Disordered" evidence="1">
    <location>
        <begin position="22"/>
        <end position="45"/>
    </location>
</feature>
<dbReference type="EMBL" id="RXIC02000024">
    <property type="protein sequence ID" value="KAB1209725.1"/>
    <property type="molecule type" value="Genomic_DNA"/>
</dbReference>
<keyword evidence="3" id="KW-1185">Reference proteome</keyword>
<evidence type="ECO:0000313" key="2">
    <source>
        <dbReference type="EMBL" id="KAB1209725.1"/>
    </source>
</evidence>
<dbReference type="AlphaFoldDB" id="A0A6A1VB43"/>
<name>A0A6A1VB43_9ROSI</name>
<evidence type="ECO:0000313" key="3">
    <source>
        <dbReference type="Proteomes" id="UP000516437"/>
    </source>
</evidence>
<protein>
    <submittedName>
        <fullName evidence="2">Uncharacterized protein</fullName>
    </submittedName>
</protein>
<organism evidence="2 3">
    <name type="scientific">Morella rubra</name>
    <name type="common">Chinese bayberry</name>
    <dbReference type="NCBI Taxonomy" id="262757"/>
    <lineage>
        <taxon>Eukaryota</taxon>
        <taxon>Viridiplantae</taxon>
        <taxon>Streptophyta</taxon>
        <taxon>Embryophyta</taxon>
        <taxon>Tracheophyta</taxon>
        <taxon>Spermatophyta</taxon>
        <taxon>Magnoliopsida</taxon>
        <taxon>eudicotyledons</taxon>
        <taxon>Gunneridae</taxon>
        <taxon>Pentapetalae</taxon>
        <taxon>rosids</taxon>
        <taxon>fabids</taxon>
        <taxon>Fagales</taxon>
        <taxon>Myricaceae</taxon>
        <taxon>Morella</taxon>
    </lineage>
</organism>
<proteinExistence type="predicted"/>
<evidence type="ECO:0000256" key="1">
    <source>
        <dbReference type="SAM" id="MobiDB-lite"/>
    </source>
</evidence>